<reference evidence="1" key="1">
    <citation type="submission" date="2018-08" db="EMBL/GenBank/DDBJ databases">
        <authorList>
            <person name="Rossello M."/>
        </authorList>
    </citation>
    <scope>NUCLEOTIDE SEQUENCE [LARGE SCALE GENOMIC DNA]</scope>
    <source>
        <strain evidence="1">cv. Chinese Spring</strain>
    </source>
</reference>
<dbReference type="Gramene" id="TraesCAD_scaffold_119034_01G000100.1">
    <property type="protein sequence ID" value="TraesCAD_scaffold_119034_01G000100.1"/>
    <property type="gene ID" value="TraesCAD_scaffold_119034_01G000100"/>
</dbReference>
<dbReference type="Gramene" id="TraesCS7D02G051900.1">
    <property type="protein sequence ID" value="TraesCS7D02G051900.1"/>
    <property type="gene ID" value="TraesCS7D02G051900"/>
</dbReference>
<reference evidence="1" key="2">
    <citation type="submission" date="2018-10" db="UniProtKB">
        <authorList>
            <consortium name="EnsemblPlants"/>
        </authorList>
    </citation>
    <scope>IDENTIFICATION</scope>
</reference>
<dbReference type="EnsemblPlants" id="TraesCS7D02G051900.1">
    <property type="protein sequence ID" value="TraesCS7D02G051900.1"/>
    <property type="gene ID" value="TraesCS7D02G051900"/>
</dbReference>
<accession>A0A3B6THR7</accession>
<proteinExistence type="predicted"/>
<evidence type="ECO:0000313" key="2">
    <source>
        <dbReference type="Proteomes" id="UP000019116"/>
    </source>
</evidence>
<dbReference type="Proteomes" id="UP000019116">
    <property type="component" value="Chromosome 7D"/>
</dbReference>
<dbReference type="Gramene" id="TraesCLE_scaffold_119813_01G000100.1">
    <property type="protein sequence ID" value="TraesCLE_scaffold_119813_01G000100.1"/>
    <property type="gene ID" value="TraesCLE_scaffold_119813_01G000100"/>
</dbReference>
<dbReference type="Gramene" id="TraesCS7D03G0114900.1">
    <property type="protein sequence ID" value="TraesCS7D03G0114900.1.CDS"/>
    <property type="gene ID" value="TraesCS7D03G0114900"/>
</dbReference>
<evidence type="ECO:0000313" key="1">
    <source>
        <dbReference type="EnsemblPlants" id="TraesCS7D02G051900.1"/>
    </source>
</evidence>
<dbReference type="Gramene" id="TraesWEE_scaffold_112932_01G000100.1">
    <property type="protein sequence ID" value="TraesWEE_scaffold_112932_01G000100.1"/>
    <property type="gene ID" value="TraesWEE_scaffold_112932_01G000100"/>
</dbReference>
<dbReference type="OrthoDB" id="690980at2759"/>
<name>A0A3B6THR7_WHEAT</name>
<sequence>MDGFSFYVVDVEEKTLVVMDPAETSIHDDEMSVKHEGNVTQVLKMPRTVLRNHFADWDVPELGWSIIYAYNMNEPCNIEDSWIYLGHYWSTYNGLYLERQLGEYELAYLKKQFEYEVISMNGNKGELPSFMIEEVLF</sequence>
<dbReference type="AlphaFoldDB" id="A0A3B6THR7"/>
<dbReference type="Gramene" id="TraesROB_scaffold_135087_01G000100.1">
    <property type="protein sequence ID" value="TraesROB_scaffold_135087_01G000100.1"/>
    <property type="gene ID" value="TraesROB_scaffold_135087_01G000100"/>
</dbReference>
<organism evidence="1">
    <name type="scientific">Triticum aestivum</name>
    <name type="common">Wheat</name>
    <dbReference type="NCBI Taxonomy" id="4565"/>
    <lineage>
        <taxon>Eukaryota</taxon>
        <taxon>Viridiplantae</taxon>
        <taxon>Streptophyta</taxon>
        <taxon>Embryophyta</taxon>
        <taxon>Tracheophyta</taxon>
        <taxon>Spermatophyta</taxon>
        <taxon>Magnoliopsida</taxon>
        <taxon>Liliopsida</taxon>
        <taxon>Poales</taxon>
        <taxon>Poaceae</taxon>
        <taxon>BOP clade</taxon>
        <taxon>Pooideae</taxon>
        <taxon>Triticodae</taxon>
        <taxon>Triticeae</taxon>
        <taxon>Triticinae</taxon>
        <taxon>Triticum</taxon>
    </lineage>
</organism>
<dbReference type="Gramene" id="TraesRN7D0100116700.1">
    <property type="protein sequence ID" value="TraesRN7D0100116700.1"/>
    <property type="gene ID" value="TraesRN7D0100116700"/>
</dbReference>
<evidence type="ECO:0008006" key="3">
    <source>
        <dbReference type="Google" id="ProtNLM"/>
    </source>
</evidence>
<keyword evidence="2" id="KW-1185">Reference proteome</keyword>
<protein>
    <recommendedName>
        <fullName evidence="3">Ubiquitin-like protease family profile domain-containing protein</fullName>
    </recommendedName>
</protein>